<keyword evidence="1" id="KW-0472">Membrane</keyword>
<keyword evidence="1" id="KW-0812">Transmembrane</keyword>
<evidence type="ECO:0000313" key="2">
    <source>
        <dbReference type="EMBL" id="QHU05235.1"/>
    </source>
</evidence>
<reference evidence="2" key="1">
    <citation type="journal article" date="2020" name="Nature">
        <title>Giant virus diversity and host interactions through global metagenomics.</title>
        <authorList>
            <person name="Schulz F."/>
            <person name="Roux S."/>
            <person name="Paez-Espino D."/>
            <person name="Jungbluth S."/>
            <person name="Walsh D.A."/>
            <person name="Denef V.J."/>
            <person name="McMahon K.D."/>
            <person name="Konstantinidis K.T."/>
            <person name="Eloe-Fadrosh E.A."/>
            <person name="Kyrpides N.C."/>
            <person name="Woyke T."/>
        </authorList>
    </citation>
    <scope>NUCLEOTIDE SEQUENCE</scope>
    <source>
        <strain evidence="2">GVMAG-M-3300027734-16</strain>
    </source>
</reference>
<keyword evidence="1" id="KW-1133">Transmembrane helix</keyword>
<feature type="transmembrane region" description="Helical" evidence="1">
    <location>
        <begin position="342"/>
        <end position="362"/>
    </location>
</feature>
<sequence length="389" mass="42358">MEYDSLTDQVNTVVSGISKGTDWNTVPGGLDKVSASAKGFLWGLGSGSIWLCQLPCQGNWKQVVSPLTSSIRDIITDDNHVYVLFQDRLAMKSSDNTDEWITVTLPDSIAKIISTTSYIWGQAGDKKYKLPKPGMTGNWIPVEDKLNIKITSASSGHLYGVDASGKAMVTDEAMQTSWSVIPEFGGKYNAIYGDADNTAIFGMDDSNSLKRCLNGICSGVDTKGYTPQNITIEPGSKQMWMTTTTPGSSGNIFNQSLSSDYTDILRTVQPIDSKRDAEVTKAEIQYDQSTYAGIMAKQFAILKNMLNKLFQIKPSASHIEDQKVLQKDIKSTKDELNSLNNVIPLIQNILIVLALTTCVYAASDFLGSATHLIALAVLVSGTVFFAINK</sequence>
<feature type="transmembrane region" description="Helical" evidence="1">
    <location>
        <begin position="368"/>
        <end position="387"/>
    </location>
</feature>
<dbReference type="AlphaFoldDB" id="A0A6C0JHH8"/>
<accession>A0A6C0JHH8</accession>
<protein>
    <submittedName>
        <fullName evidence="2">Uncharacterized protein</fullName>
    </submittedName>
</protein>
<proteinExistence type="predicted"/>
<name>A0A6C0JHH8_9ZZZZ</name>
<organism evidence="2">
    <name type="scientific">viral metagenome</name>
    <dbReference type="NCBI Taxonomy" id="1070528"/>
    <lineage>
        <taxon>unclassified sequences</taxon>
        <taxon>metagenomes</taxon>
        <taxon>organismal metagenomes</taxon>
    </lineage>
</organism>
<evidence type="ECO:0000256" key="1">
    <source>
        <dbReference type="SAM" id="Phobius"/>
    </source>
</evidence>
<dbReference type="EMBL" id="MN740410">
    <property type="protein sequence ID" value="QHU05235.1"/>
    <property type="molecule type" value="Genomic_DNA"/>
</dbReference>